<protein>
    <submittedName>
        <fullName evidence="1">Uncharacterized protein</fullName>
    </submittedName>
</protein>
<dbReference type="EMBL" id="JAAMPJ010000004">
    <property type="protein sequence ID" value="NGY60384.1"/>
    <property type="molecule type" value="Genomic_DNA"/>
</dbReference>
<keyword evidence="2" id="KW-1185">Reference proteome</keyword>
<dbReference type="AlphaFoldDB" id="A0A7C9RQN2"/>
<comment type="caution">
    <text evidence="1">The sequence shown here is derived from an EMBL/GenBank/DDBJ whole genome shotgun (WGS) entry which is preliminary data.</text>
</comment>
<accession>A0A7C9RQN2</accession>
<evidence type="ECO:0000313" key="2">
    <source>
        <dbReference type="Proteomes" id="UP000481360"/>
    </source>
</evidence>
<dbReference type="Proteomes" id="UP000481360">
    <property type="component" value="Unassembled WGS sequence"/>
</dbReference>
<dbReference type="NCBIfam" id="NF041061">
    <property type="entry name" value="DpdD"/>
    <property type="match status" value="1"/>
</dbReference>
<name>A0A7C9RQN2_9PSEU</name>
<dbReference type="InterPro" id="IPR049807">
    <property type="entry name" value="DpdD-like"/>
</dbReference>
<reference evidence="1 2" key="1">
    <citation type="submission" date="2020-03" db="EMBL/GenBank/DDBJ databases">
        <title>Isolation and identification of active actinomycetes.</title>
        <authorList>
            <person name="Sun X."/>
        </authorList>
    </citation>
    <scope>NUCLEOTIDE SEQUENCE [LARGE SCALE GENOMIC DNA]</scope>
    <source>
        <strain evidence="1 2">NEAU-D13</strain>
    </source>
</reference>
<proteinExistence type="predicted"/>
<sequence>MTEIEAVSPRTLESTRTLLEAFFAAAVNDAWPDMAEGYEWADRTRPFVDIALQRSDIPLVLPSLKKSMDTFVIYVAVDKREDVVPTAELIKAFAGPSHLVDASMERPVRLDSRVEVERILLESMSPAAVFRLSAGPVPKRRARLTDAMCLMQQVLARRPTRSWHVVKPTGRLLAEFDAALAAGGEASSAVILDQLRDTGGLDASNLAYLTIKRLNRLGKDAEIQALPRLADIIRQEPPTPVREALLESLYFSAVEDHLAAGGLEAAIQSLCDTGTHLDELLNGPLRLRSTGALTIAVLAGVIRDDHNLLKHANDALQNLGRFEELPEAVRTELLSRLGDGSPDTVITPEPQPVISSWSELVAAMSDNSPAVRNVLREAGWQDWPSPAQNDDEIAGLLDGLGDEAAEQAWSAVGAFLEATGYDDPAGRSAEAFILNALTHSRFKPGDLLVIQALLGVALRGAPNADDYEHLLREIGSESDRWVAPERASAVLDIVDSLVLSACPDEVARQQLGYRLLTPLSRHSERLDLADIAFARVLDGELGLGLPWQTELGDEHAESEAWHSANVNVLLYSLDEKVLGRVTEQLRSIAPNARVTSSSDHVGGPRLRQWVQNADLVVLITRCAKHAATGFISGHTSSEKIAYVDGSGSASLLRTTLAELRRRYG</sequence>
<evidence type="ECO:0000313" key="1">
    <source>
        <dbReference type="EMBL" id="NGY60384.1"/>
    </source>
</evidence>
<gene>
    <name evidence="1" type="ORF">G7043_15755</name>
</gene>
<organism evidence="1 2">
    <name type="scientific">Lentzea alba</name>
    <dbReference type="NCBI Taxonomy" id="2714351"/>
    <lineage>
        <taxon>Bacteria</taxon>
        <taxon>Bacillati</taxon>
        <taxon>Actinomycetota</taxon>
        <taxon>Actinomycetes</taxon>
        <taxon>Pseudonocardiales</taxon>
        <taxon>Pseudonocardiaceae</taxon>
        <taxon>Lentzea</taxon>
    </lineage>
</organism>
<dbReference type="RefSeq" id="WP_166046427.1">
    <property type="nucleotide sequence ID" value="NZ_JAAMPJ010000004.1"/>
</dbReference>